<evidence type="ECO:0000313" key="1">
    <source>
        <dbReference type="EMBL" id="QAX81708.1"/>
    </source>
</evidence>
<name>A0ABX5R8P5_9PSED</name>
<organism evidence="1 2">
    <name type="scientific">Candidatus Pseudomonas adelgestsugas</name>
    <dbReference type="NCBI Taxonomy" id="1302376"/>
    <lineage>
        <taxon>Bacteria</taxon>
        <taxon>Pseudomonadati</taxon>
        <taxon>Pseudomonadota</taxon>
        <taxon>Gammaproteobacteria</taxon>
        <taxon>Pseudomonadales</taxon>
        <taxon>Pseudomonadaceae</taxon>
        <taxon>Pseudomonas</taxon>
    </lineage>
</organism>
<dbReference type="EMBL" id="CP026512">
    <property type="protein sequence ID" value="QAX81708.1"/>
    <property type="molecule type" value="Genomic_DNA"/>
</dbReference>
<gene>
    <name evidence="1" type="ORF">C3B55_00354</name>
</gene>
<reference evidence="1 2" key="1">
    <citation type="journal article" date="2018" name="Genome Biol. Evol.">
        <title>Partnering With a Pest: Genomes of Hemlock Woolly Adelgid Symbionts Reveal Atypical Nutritional Provisioning Patterns in Dual-Obligate Bacteria.</title>
        <authorList>
            <person name="Weglarz K.M."/>
            <person name="Havill N.P."/>
            <person name="Burke G.R."/>
            <person name="von Dohlen C.D."/>
        </authorList>
    </citation>
    <scope>NUCLEOTIDE SEQUENCE [LARGE SCALE GENOMIC DNA]</scope>
    <source>
        <strain evidence="1 2">HWA_ENA</strain>
    </source>
</reference>
<protein>
    <submittedName>
        <fullName evidence="1">Uncharacterized protein</fullName>
    </submittedName>
</protein>
<accession>A0ABX5R8P5</accession>
<sequence>MLNLEIKQITYAYTATIGLRSPEAPLQLNNRSHWRGGHVLLQSPLCNCIGR</sequence>
<proteinExistence type="predicted"/>
<dbReference type="Proteomes" id="UP000288953">
    <property type="component" value="Chromosome"/>
</dbReference>
<evidence type="ECO:0000313" key="2">
    <source>
        <dbReference type="Proteomes" id="UP000288953"/>
    </source>
</evidence>
<keyword evidence="2" id="KW-1185">Reference proteome</keyword>